<evidence type="ECO:0000256" key="3">
    <source>
        <dbReference type="ARBA" id="ARBA00023163"/>
    </source>
</evidence>
<dbReference type="InterPro" id="IPR050109">
    <property type="entry name" value="HTH-type_TetR-like_transc_reg"/>
</dbReference>
<keyword evidence="6" id="KW-1185">Reference proteome</keyword>
<evidence type="ECO:0000259" key="4">
    <source>
        <dbReference type="Pfam" id="PF00440"/>
    </source>
</evidence>
<organism evidence="5 6">
    <name type="scientific">Nocardia veterana</name>
    <dbReference type="NCBI Taxonomy" id="132249"/>
    <lineage>
        <taxon>Bacteria</taxon>
        <taxon>Bacillati</taxon>
        <taxon>Actinomycetota</taxon>
        <taxon>Actinomycetes</taxon>
        <taxon>Mycobacteriales</taxon>
        <taxon>Nocardiaceae</taxon>
        <taxon>Nocardia</taxon>
    </lineage>
</organism>
<dbReference type="Gene3D" id="1.10.357.10">
    <property type="entry name" value="Tetracycline Repressor, domain 2"/>
    <property type="match status" value="1"/>
</dbReference>
<dbReference type="InterPro" id="IPR009057">
    <property type="entry name" value="Homeodomain-like_sf"/>
</dbReference>
<sequence length="193" mass="21061">MTRSEQARADILDAAERLIAERGIRVPLRDIAVAAGQRNNSAVNYHFGNRRELVHAVVKRRLGPMEHERAAMLAALAPEDRGEVDALLRVLVLPLMSVDSDYYARFLQAAALLLPTDLDGTQGTVWPRVLSELTRAIPTTDPAAARRRIGAVATAMFALLAEWERKKTDDAGVTDSADEIIVMLGAMLTAPVP</sequence>
<dbReference type="AlphaFoldDB" id="A0A7X6RJG3"/>
<dbReference type="GO" id="GO:0000976">
    <property type="term" value="F:transcription cis-regulatory region binding"/>
    <property type="evidence" value="ECO:0007669"/>
    <property type="project" value="TreeGrafter"/>
</dbReference>
<accession>A0A7X6RJG3</accession>
<dbReference type="SUPFAM" id="SSF46689">
    <property type="entry name" value="Homeodomain-like"/>
    <property type="match status" value="1"/>
</dbReference>
<evidence type="ECO:0000313" key="5">
    <source>
        <dbReference type="EMBL" id="NKY88176.1"/>
    </source>
</evidence>
<dbReference type="Pfam" id="PF00440">
    <property type="entry name" value="TetR_N"/>
    <property type="match status" value="1"/>
</dbReference>
<reference evidence="5 6" key="1">
    <citation type="submission" date="2020-04" db="EMBL/GenBank/DDBJ databases">
        <title>MicrobeNet Type strains.</title>
        <authorList>
            <person name="Nicholson A.C."/>
        </authorList>
    </citation>
    <scope>NUCLEOTIDE SEQUENCE [LARGE SCALE GENOMIC DNA]</scope>
    <source>
        <strain evidence="5 6">DSM 44445</strain>
    </source>
</reference>
<feature type="domain" description="HTH tetR-type" evidence="4">
    <location>
        <begin position="11"/>
        <end position="57"/>
    </location>
</feature>
<dbReference type="PANTHER" id="PTHR30055:SF234">
    <property type="entry name" value="HTH-TYPE TRANSCRIPTIONAL REGULATOR BETI"/>
    <property type="match status" value="1"/>
</dbReference>
<dbReference type="PANTHER" id="PTHR30055">
    <property type="entry name" value="HTH-TYPE TRANSCRIPTIONAL REGULATOR RUTR"/>
    <property type="match status" value="1"/>
</dbReference>
<dbReference type="GO" id="GO:0003700">
    <property type="term" value="F:DNA-binding transcription factor activity"/>
    <property type="evidence" value="ECO:0007669"/>
    <property type="project" value="TreeGrafter"/>
</dbReference>
<keyword evidence="2" id="KW-0238">DNA-binding</keyword>
<name>A0A7X6RJG3_9NOCA</name>
<protein>
    <submittedName>
        <fullName evidence="5">TetR family transcriptional regulator</fullName>
    </submittedName>
</protein>
<dbReference type="InterPro" id="IPR001647">
    <property type="entry name" value="HTH_TetR"/>
</dbReference>
<evidence type="ECO:0000256" key="2">
    <source>
        <dbReference type="ARBA" id="ARBA00023125"/>
    </source>
</evidence>
<evidence type="ECO:0000256" key="1">
    <source>
        <dbReference type="ARBA" id="ARBA00023015"/>
    </source>
</evidence>
<proteinExistence type="predicted"/>
<dbReference type="RefSeq" id="WP_040724086.1">
    <property type="nucleotide sequence ID" value="NZ_CAWPHS010000019.1"/>
</dbReference>
<keyword evidence="1" id="KW-0805">Transcription regulation</keyword>
<evidence type="ECO:0000313" key="6">
    <source>
        <dbReference type="Proteomes" id="UP000523447"/>
    </source>
</evidence>
<keyword evidence="3" id="KW-0804">Transcription</keyword>
<dbReference type="EMBL" id="JAAXPE010000026">
    <property type="protein sequence ID" value="NKY88176.1"/>
    <property type="molecule type" value="Genomic_DNA"/>
</dbReference>
<gene>
    <name evidence="5" type="ORF">HGA07_21455</name>
</gene>
<dbReference type="Proteomes" id="UP000523447">
    <property type="component" value="Unassembled WGS sequence"/>
</dbReference>
<comment type="caution">
    <text evidence="5">The sequence shown here is derived from an EMBL/GenBank/DDBJ whole genome shotgun (WGS) entry which is preliminary data.</text>
</comment>